<gene>
    <name evidence="2" type="ORF">CKAH01_17405</name>
</gene>
<organism evidence="2 3">
    <name type="scientific">Colletotrichum kahawae</name>
    <name type="common">Coffee berry disease fungus</name>
    <dbReference type="NCBI Taxonomy" id="34407"/>
    <lineage>
        <taxon>Eukaryota</taxon>
        <taxon>Fungi</taxon>
        <taxon>Dikarya</taxon>
        <taxon>Ascomycota</taxon>
        <taxon>Pezizomycotina</taxon>
        <taxon>Sordariomycetes</taxon>
        <taxon>Hypocreomycetidae</taxon>
        <taxon>Glomerellales</taxon>
        <taxon>Glomerellaceae</taxon>
        <taxon>Colletotrichum</taxon>
        <taxon>Colletotrichum gloeosporioides species complex</taxon>
    </lineage>
</organism>
<sequence length="154" mass="16423">MWLGLIPSPRIAEDDDVSPRGYGSAVRDPVTTSATPKSVSSRVLEHWSNARVRENPSSVCRGAPVAASQSRTVWSPDADATTWPSGEKATAQTEDVWPSSVCRGAPVAASQSRTVLSCDADATTWPSGEKATAQTEFVWPSSVCRRASQSDFTP</sequence>
<evidence type="ECO:0000256" key="1">
    <source>
        <dbReference type="SAM" id="MobiDB-lite"/>
    </source>
</evidence>
<keyword evidence="3" id="KW-1185">Reference proteome</keyword>
<feature type="region of interest" description="Disordered" evidence="1">
    <location>
        <begin position="70"/>
        <end position="95"/>
    </location>
</feature>
<dbReference type="AlphaFoldDB" id="A0AAE0D4T7"/>
<dbReference type="EMBL" id="VYYT01000227">
    <property type="protein sequence ID" value="KAK2754608.1"/>
    <property type="molecule type" value="Genomic_DNA"/>
</dbReference>
<name>A0AAE0D4T7_COLKA</name>
<accession>A0AAE0D4T7</accession>
<protein>
    <submittedName>
        <fullName evidence="2">Uncharacterized protein</fullName>
    </submittedName>
</protein>
<evidence type="ECO:0000313" key="3">
    <source>
        <dbReference type="Proteomes" id="UP001281614"/>
    </source>
</evidence>
<comment type="caution">
    <text evidence="2">The sequence shown here is derived from an EMBL/GenBank/DDBJ whole genome shotgun (WGS) entry which is preliminary data.</text>
</comment>
<evidence type="ECO:0000313" key="2">
    <source>
        <dbReference type="EMBL" id="KAK2754608.1"/>
    </source>
</evidence>
<reference evidence="2" key="1">
    <citation type="submission" date="2023-02" db="EMBL/GenBank/DDBJ databases">
        <title>Colletotrichum kahawae CIFC_Que2 genome sequencing and assembly.</title>
        <authorList>
            <person name="Baroncelli R."/>
        </authorList>
    </citation>
    <scope>NUCLEOTIDE SEQUENCE</scope>
    <source>
        <strain evidence="2">CIFC_Que2</strain>
    </source>
</reference>
<feature type="compositionally biased region" description="Polar residues" evidence="1">
    <location>
        <begin position="30"/>
        <end position="41"/>
    </location>
</feature>
<dbReference type="Proteomes" id="UP001281614">
    <property type="component" value="Unassembled WGS sequence"/>
</dbReference>
<feature type="region of interest" description="Disordered" evidence="1">
    <location>
        <begin position="1"/>
        <end position="42"/>
    </location>
</feature>
<proteinExistence type="predicted"/>